<organism evidence="1">
    <name type="scientific">viral metagenome</name>
    <dbReference type="NCBI Taxonomy" id="1070528"/>
    <lineage>
        <taxon>unclassified sequences</taxon>
        <taxon>metagenomes</taxon>
        <taxon>organismal metagenomes</taxon>
    </lineage>
</organism>
<evidence type="ECO:0008006" key="2">
    <source>
        <dbReference type="Google" id="ProtNLM"/>
    </source>
</evidence>
<dbReference type="EMBL" id="MN740536">
    <property type="protein sequence ID" value="QHU32200.1"/>
    <property type="molecule type" value="Genomic_DNA"/>
</dbReference>
<proteinExistence type="predicted"/>
<dbReference type="AlphaFoldDB" id="A0A6C0LPB6"/>
<dbReference type="Gene3D" id="3.40.50.150">
    <property type="entry name" value="Vaccinia Virus protein VP39"/>
    <property type="match status" value="1"/>
</dbReference>
<accession>A0A6C0LPB6</accession>
<protein>
    <recommendedName>
        <fullName evidence="2">Methyltransferase</fullName>
    </recommendedName>
</protein>
<reference evidence="1" key="1">
    <citation type="journal article" date="2020" name="Nature">
        <title>Giant virus diversity and host interactions through global metagenomics.</title>
        <authorList>
            <person name="Schulz F."/>
            <person name="Roux S."/>
            <person name="Paez-Espino D."/>
            <person name="Jungbluth S."/>
            <person name="Walsh D.A."/>
            <person name="Denef V.J."/>
            <person name="McMahon K.D."/>
            <person name="Konstantinidis K.T."/>
            <person name="Eloe-Fadrosh E.A."/>
            <person name="Kyrpides N.C."/>
            <person name="Woyke T."/>
        </authorList>
    </citation>
    <scope>NUCLEOTIDE SEQUENCE</scope>
    <source>
        <strain evidence="1">GVMAG-M-3300027963-9</strain>
    </source>
</reference>
<evidence type="ECO:0000313" key="1">
    <source>
        <dbReference type="EMBL" id="QHU32200.1"/>
    </source>
</evidence>
<sequence>MHAIQKPSLTKAISMNGIFVEVGTWEGNFAYELLTQTECSKLYCVDPYKHFDDSIYPDAINSLTQEQFNDKYNGVCRRFLEFGDRVEFIRKTSNDAALQFKDESLDFVYIDGNHEFQSVLLDILVWYPKVKKGGYLCGDDVYSTDLNEHDADGNIMRGDYPVCWGKYGTYTAVVKAKAILNYEFTIEQTQFIIHKK</sequence>
<dbReference type="SUPFAM" id="SSF53335">
    <property type="entry name" value="S-adenosyl-L-methionine-dependent methyltransferases"/>
    <property type="match status" value="1"/>
</dbReference>
<name>A0A6C0LPB6_9ZZZZ</name>
<dbReference type="InterPro" id="IPR029063">
    <property type="entry name" value="SAM-dependent_MTases_sf"/>
</dbReference>
<dbReference type="Pfam" id="PF13578">
    <property type="entry name" value="Methyltransf_24"/>
    <property type="match status" value="1"/>
</dbReference>